<reference evidence="2 3" key="1">
    <citation type="submission" date="2015-10" db="EMBL/GenBank/DDBJ databases">
        <title>Complete genome sequence of Klebsiella pneumoniae bacteriophage vB_KpnM_KB57.</title>
        <authorList>
            <person name="Volozhantsev N.V."/>
            <person name="Popova A.V."/>
            <person name="Krasilnikova V.M."/>
            <person name="Bogun A.G."/>
        </authorList>
    </citation>
    <scope>NUCLEOTIDE SEQUENCE [LARGE SCALE GENOMIC DNA]</scope>
</reference>
<dbReference type="RefSeq" id="YP_009187673.1">
    <property type="nucleotide sequence ID" value="NC_028659.1"/>
</dbReference>
<gene>
    <name evidence="2" type="ORF">KB57_060</name>
</gene>
<sequence length="43" mass="5052">MEYLLKLNEYLDVEDFINDVHEKEEKSRADAEAAKPRSKGRRG</sequence>
<name>A0A0S1S1H0_9CAUD</name>
<evidence type="ECO:0000313" key="3">
    <source>
        <dbReference type="Proteomes" id="UP000203990"/>
    </source>
</evidence>
<organism evidence="2 3">
    <name type="scientific">Klebsiella phage vB_KpnM_KB57</name>
    <dbReference type="NCBI Taxonomy" id="1719140"/>
    <lineage>
        <taxon>Viruses</taxon>
        <taxon>Duplodnaviria</taxon>
        <taxon>Heunggongvirae</taxon>
        <taxon>Uroviricota</taxon>
        <taxon>Caudoviricetes</taxon>
        <taxon>Vequintavirinae</taxon>
        <taxon>Mydovirus</taxon>
        <taxon>Mydovirus KB57</taxon>
    </lineage>
</organism>
<dbReference type="Proteomes" id="UP000203990">
    <property type="component" value="Segment"/>
</dbReference>
<evidence type="ECO:0000313" key="2">
    <source>
        <dbReference type="EMBL" id="ALM02453.1"/>
    </source>
</evidence>
<dbReference type="GeneID" id="26523016"/>
<evidence type="ECO:0000256" key="1">
    <source>
        <dbReference type="SAM" id="MobiDB-lite"/>
    </source>
</evidence>
<feature type="compositionally biased region" description="Basic and acidic residues" evidence="1">
    <location>
        <begin position="22"/>
        <end position="35"/>
    </location>
</feature>
<proteinExistence type="predicted"/>
<feature type="region of interest" description="Disordered" evidence="1">
    <location>
        <begin position="22"/>
        <end position="43"/>
    </location>
</feature>
<protein>
    <submittedName>
        <fullName evidence="2">Uncharacterized protein</fullName>
    </submittedName>
</protein>
<dbReference type="KEGG" id="vg:26523016"/>
<keyword evidence="3" id="KW-1185">Reference proteome</keyword>
<accession>A0A0S1S1H0</accession>
<dbReference type="EMBL" id="KT934943">
    <property type="protein sequence ID" value="ALM02453.1"/>
    <property type="molecule type" value="Genomic_DNA"/>
</dbReference>